<comment type="caution">
    <text evidence="2">The sequence shown here is derived from an EMBL/GenBank/DDBJ whole genome shotgun (WGS) entry which is preliminary data.</text>
</comment>
<sequence>MHLVGLDVGDSDDDWSKAGFDVVGHVVSVGGVAIRLRGSAGSTGSTGHRRGLSAWAFAEENNKSIKNRIVDLNGIDTVIGPEVSAATSTNTVHPNGVSHIDHIVLSSNDLRATIDAFAQHLNLHPKRIVGDNHMAFFKAGPTVIEVVQSKAISSISTSTVSSSSSVNDFLWVYHVLGPLARKPKNAVQGRGRRIVTLNTGER</sequence>
<keyword evidence="3" id="KW-1185">Reference proteome</keyword>
<dbReference type="Proteomes" id="UP000193642">
    <property type="component" value="Unassembled WGS sequence"/>
</dbReference>
<evidence type="ECO:0000259" key="1">
    <source>
        <dbReference type="Pfam" id="PF00903"/>
    </source>
</evidence>
<proteinExistence type="predicted"/>
<dbReference type="SUPFAM" id="SSF54593">
    <property type="entry name" value="Glyoxalase/Bleomycin resistance protein/Dihydroxybiphenyl dioxygenase"/>
    <property type="match status" value="1"/>
</dbReference>
<evidence type="ECO:0000313" key="2">
    <source>
        <dbReference type="EMBL" id="ORY44355.1"/>
    </source>
</evidence>
<evidence type="ECO:0000313" key="3">
    <source>
        <dbReference type="Proteomes" id="UP000193642"/>
    </source>
</evidence>
<protein>
    <recommendedName>
        <fullName evidence="1">Glyoxalase/fosfomycin resistance/dioxygenase domain-containing protein</fullName>
    </recommendedName>
</protein>
<feature type="domain" description="Glyoxalase/fosfomycin resistance/dioxygenase" evidence="1">
    <location>
        <begin position="99"/>
        <end position="155"/>
    </location>
</feature>
<dbReference type="OrthoDB" id="2129824at2759"/>
<accession>A0A1Y2CDG9</accession>
<reference evidence="2 3" key="1">
    <citation type="submission" date="2016-07" db="EMBL/GenBank/DDBJ databases">
        <title>Pervasive Adenine N6-methylation of Active Genes in Fungi.</title>
        <authorList>
            <consortium name="DOE Joint Genome Institute"/>
            <person name="Mondo S.J."/>
            <person name="Dannebaum R.O."/>
            <person name="Kuo R.C."/>
            <person name="Labutti K."/>
            <person name="Haridas S."/>
            <person name="Kuo A."/>
            <person name="Salamov A."/>
            <person name="Ahrendt S.R."/>
            <person name="Lipzen A."/>
            <person name="Sullivan W."/>
            <person name="Andreopoulos W.B."/>
            <person name="Clum A."/>
            <person name="Lindquist E."/>
            <person name="Daum C."/>
            <person name="Ramamoorthy G.K."/>
            <person name="Gryganskyi A."/>
            <person name="Culley D."/>
            <person name="Magnuson J.K."/>
            <person name="James T.Y."/>
            <person name="O'Malley M.A."/>
            <person name="Stajich J.E."/>
            <person name="Spatafora J.W."/>
            <person name="Visel A."/>
            <person name="Grigoriev I.V."/>
        </authorList>
    </citation>
    <scope>NUCLEOTIDE SEQUENCE [LARGE SCALE GENOMIC DNA]</scope>
    <source>
        <strain evidence="2 3">JEL800</strain>
    </source>
</reference>
<dbReference type="AlphaFoldDB" id="A0A1Y2CDG9"/>
<dbReference type="Pfam" id="PF00903">
    <property type="entry name" value="Glyoxalase"/>
    <property type="match status" value="1"/>
</dbReference>
<gene>
    <name evidence="2" type="ORF">BCR33DRAFT_716910</name>
</gene>
<name>A0A1Y2CDG9_9FUNG</name>
<dbReference type="InterPro" id="IPR029068">
    <property type="entry name" value="Glyas_Bleomycin-R_OHBP_Dase"/>
</dbReference>
<dbReference type="EMBL" id="MCGO01000022">
    <property type="protein sequence ID" value="ORY44355.1"/>
    <property type="molecule type" value="Genomic_DNA"/>
</dbReference>
<organism evidence="2 3">
    <name type="scientific">Rhizoclosmatium globosum</name>
    <dbReference type="NCBI Taxonomy" id="329046"/>
    <lineage>
        <taxon>Eukaryota</taxon>
        <taxon>Fungi</taxon>
        <taxon>Fungi incertae sedis</taxon>
        <taxon>Chytridiomycota</taxon>
        <taxon>Chytridiomycota incertae sedis</taxon>
        <taxon>Chytridiomycetes</taxon>
        <taxon>Chytridiales</taxon>
        <taxon>Chytriomycetaceae</taxon>
        <taxon>Rhizoclosmatium</taxon>
    </lineage>
</organism>
<dbReference type="InterPro" id="IPR004360">
    <property type="entry name" value="Glyas_Fos-R_dOase_dom"/>
</dbReference>